<keyword evidence="15" id="KW-1185">Reference proteome</keyword>
<evidence type="ECO:0000259" key="12">
    <source>
        <dbReference type="PROSITE" id="PS50109"/>
    </source>
</evidence>
<proteinExistence type="predicted"/>
<keyword evidence="7 14" id="KW-0418">Kinase</keyword>
<dbReference type="RefSeq" id="WP_079448099.1">
    <property type="nucleotide sequence ID" value="NZ_MWPQ01000055.1"/>
</dbReference>
<dbReference type="OrthoDB" id="8673316at2"/>
<dbReference type="PANTHER" id="PTHR45436:SF15">
    <property type="entry name" value="SENSOR HISTIDINE KINASE CUSS"/>
    <property type="match status" value="1"/>
</dbReference>
<comment type="subcellular location">
    <subcellularLocation>
        <location evidence="2">Membrane</location>
        <topology evidence="2">Multi-pass membrane protein</topology>
    </subcellularLocation>
</comment>
<name>A0A1V4HUT2_NITVU</name>
<dbReference type="InterPro" id="IPR036097">
    <property type="entry name" value="HisK_dim/P_sf"/>
</dbReference>
<evidence type="ECO:0000256" key="6">
    <source>
        <dbReference type="ARBA" id="ARBA00022692"/>
    </source>
</evidence>
<dbReference type="AlphaFoldDB" id="A0A1V4HUT2"/>
<dbReference type="GO" id="GO:0005886">
    <property type="term" value="C:plasma membrane"/>
    <property type="evidence" value="ECO:0007669"/>
    <property type="project" value="TreeGrafter"/>
</dbReference>
<keyword evidence="9" id="KW-0902">Two-component regulatory system</keyword>
<keyword evidence="5" id="KW-0808">Transferase</keyword>
<dbReference type="SMART" id="SM00387">
    <property type="entry name" value="HATPase_c"/>
    <property type="match status" value="1"/>
</dbReference>
<dbReference type="SMART" id="SM00304">
    <property type="entry name" value="HAMP"/>
    <property type="match status" value="1"/>
</dbReference>
<reference evidence="14 15" key="1">
    <citation type="submission" date="2017-02" db="EMBL/GenBank/DDBJ databases">
        <title>Genome sequence of the nitrite-oxidizing bacterium Nitrobacter vulgaris strain Ab1.</title>
        <authorList>
            <person name="Mellbye B.L."/>
            <person name="Davis E.W."/>
            <person name="Spieck E."/>
            <person name="Chang J.H."/>
            <person name="Bottomley P.J."/>
            <person name="Sayavedra-Soto L.A."/>
        </authorList>
    </citation>
    <scope>NUCLEOTIDE SEQUENCE [LARGE SCALE GENOMIC DNA]</scope>
    <source>
        <strain evidence="14 15">Ab1</strain>
    </source>
</reference>
<dbReference type="Pfam" id="PF00512">
    <property type="entry name" value="HisKA"/>
    <property type="match status" value="1"/>
</dbReference>
<evidence type="ECO:0000256" key="3">
    <source>
        <dbReference type="ARBA" id="ARBA00012438"/>
    </source>
</evidence>
<evidence type="ECO:0000259" key="13">
    <source>
        <dbReference type="PROSITE" id="PS50885"/>
    </source>
</evidence>
<dbReference type="InterPro" id="IPR004358">
    <property type="entry name" value="Sig_transdc_His_kin-like_C"/>
</dbReference>
<evidence type="ECO:0000256" key="5">
    <source>
        <dbReference type="ARBA" id="ARBA00022679"/>
    </source>
</evidence>
<dbReference type="PROSITE" id="PS50885">
    <property type="entry name" value="HAMP"/>
    <property type="match status" value="1"/>
</dbReference>
<gene>
    <name evidence="14" type="ORF">B2M20_16430</name>
</gene>
<dbReference type="SUPFAM" id="SSF47384">
    <property type="entry name" value="Homodimeric domain of signal transducing histidine kinase"/>
    <property type="match status" value="1"/>
</dbReference>
<evidence type="ECO:0000256" key="2">
    <source>
        <dbReference type="ARBA" id="ARBA00004141"/>
    </source>
</evidence>
<dbReference type="InterPro" id="IPR036890">
    <property type="entry name" value="HATPase_C_sf"/>
</dbReference>
<feature type="domain" description="HAMP" evidence="13">
    <location>
        <begin position="190"/>
        <end position="243"/>
    </location>
</feature>
<evidence type="ECO:0000256" key="8">
    <source>
        <dbReference type="ARBA" id="ARBA00022989"/>
    </source>
</evidence>
<dbReference type="EMBL" id="MWPQ01000055">
    <property type="protein sequence ID" value="OPH81748.1"/>
    <property type="molecule type" value="Genomic_DNA"/>
</dbReference>
<evidence type="ECO:0000256" key="1">
    <source>
        <dbReference type="ARBA" id="ARBA00000085"/>
    </source>
</evidence>
<dbReference type="CDD" id="cd00082">
    <property type="entry name" value="HisKA"/>
    <property type="match status" value="1"/>
</dbReference>
<dbReference type="Proteomes" id="UP000189940">
    <property type="component" value="Unassembled WGS sequence"/>
</dbReference>
<evidence type="ECO:0000256" key="10">
    <source>
        <dbReference type="ARBA" id="ARBA00023136"/>
    </source>
</evidence>
<keyword evidence="4" id="KW-0597">Phosphoprotein</keyword>
<dbReference type="Gene3D" id="1.10.287.130">
    <property type="match status" value="1"/>
</dbReference>
<dbReference type="STRING" id="29421.B2M20_16430"/>
<keyword evidence="8 11" id="KW-1133">Transmembrane helix</keyword>
<dbReference type="SMART" id="SM00388">
    <property type="entry name" value="HisKA"/>
    <property type="match status" value="1"/>
</dbReference>
<dbReference type="InterPro" id="IPR005467">
    <property type="entry name" value="His_kinase_dom"/>
</dbReference>
<dbReference type="GO" id="GO:0000155">
    <property type="term" value="F:phosphorelay sensor kinase activity"/>
    <property type="evidence" value="ECO:0007669"/>
    <property type="project" value="InterPro"/>
</dbReference>
<dbReference type="InterPro" id="IPR050428">
    <property type="entry name" value="TCS_sensor_his_kinase"/>
</dbReference>
<evidence type="ECO:0000313" key="14">
    <source>
        <dbReference type="EMBL" id="OPH81748.1"/>
    </source>
</evidence>
<dbReference type="InterPro" id="IPR003661">
    <property type="entry name" value="HisK_dim/P_dom"/>
</dbReference>
<comment type="catalytic activity">
    <reaction evidence="1">
        <text>ATP + protein L-histidine = ADP + protein N-phospho-L-histidine.</text>
        <dbReference type="EC" id="2.7.13.3"/>
    </reaction>
</comment>
<dbReference type="InterPro" id="IPR003594">
    <property type="entry name" value="HATPase_dom"/>
</dbReference>
<dbReference type="PANTHER" id="PTHR45436">
    <property type="entry name" value="SENSOR HISTIDINE KINASE YKOH"/>
    <property type="match status" value="1"/>
</dbReference>
<evidence type="ECO:0000256" key="4">
    <source>
        <dbReference type="ARBA" id="ARBA00022553"/>
    </source>
</evidence>
<evidence type="ECO:0000256" key="11">
    <source>
        <dbReference type="SAM" id="Phobius"/>
    </source>
</evidence>
<dbReference type="EC" id="2.7.13.3" evidence="3"/>
<dbReference type="PROSITE" id="PS50109">
    <property type="entry name" value="HIS_KIN"/>
    <property type="match status" value="1"/>
</dbReference>
<keyword evidence="10 11" id="KW-0472">Membrane</keyword>
<feature type="domain" description="Histidine kinase" evidence="12">
    <location>
        <begin position="251"/>
        <end position="453"/>
    </location>
</feature>
<evidence type="ECO:0000256" key="9">
    <source>
        <dbReference type="ARBA" id="ARBA00023012"/>
    </source>
</evidence>
<dbReference type="InterPro" id="IPR003660">
    <property type="entry name" value="HAMP_dom"/>
</dbReference>
<sequence length="456" mass="49840">MPRRRSILSRIVVLHVVAIIIAALVLRSILHWSLATDVAKFQLNKMTAQIEMFARNLKPSSAGGWSLSLPDGARDQYSETYGRYKYAIIDDTGSVIFSSSPSKNPLFTIDLNANGIIPHNALTRGEAKTIAGASARKDIGDHPVWIQVAEELSHSDVVVDDILVNFLRQVVWIIVPVLLLLLAADIIIFRLAIRPLHRASSRARHISPTRLDVRLPTDDMPPEILPLVEAVNQALDRLEHGFLAQREFAANAAHEIRTPLAILRTRIETLPHGEASHALGRDVDNMSRVVGQLLDATELETAVVDPDAVADIHEVCVEVAEFIAPLALKQGKSIELMCADEPVLVKGNAEMIRRATRNLVENALHHTPQGTIIEIIVTADGSISVIDNGDGVPLADRESIFQRFWRRSPRTAGGAGLGLSIVEKIVKAHQGSVSVEDAPGGGAKFTMHFRPDGRTL</sequence>
<feature type="transmembrane region" description="Helical" evidence="11">
    <location>
        <begin position="170"/>
        <end position="193"/>
    </location>
</feature>
<dbReference type="PRINTS" id="PR00344">
    <property type="entry name" value="BCTRLSENSOR"/>
</dbReference>
<keyword evidence="6 11" id="KW-0812">Transmembrane</keyword>
<dbReference type="SUPFAM" id="SSF55874">
    <property type="entry name" value="ATPase domain of HSP90 chaperone/DNA topoisomerase II/histidine kinase"/>
    <property type="match status" value="1"/>
</dbReference>
<evidence type="ECO:0000313" key="15">
    <source>
        <dbReference type="Proteomes" id="UP000189940"/>
    </source>
</evidence>
<dbReference type="Gene3D" id="3.30.565.10">
    <property type="entry name" value="Histidine kinase-like ATPase, C-terminal domain"/>
    <property type="match status" value="1"/>
</dbReference>
<organism evidence="14 15">
    <name type="scientific">Nitrobacter vulgaris</name>
    <dbReference type="NCBI Taxonomy" id="29421"/>
    <lineage>
        <taxon>Bacteria</taxon>
        <taxon>Pseudomonadati</taxon>
        <taxon>Pseudomonadota</taxon>
        <taxon>Alphaproteobacteria</taxon>
        <taxon>Hyphomicrobiales</taxon>
        <taxon>Nitrobacteraceae</taxon>
        <taxon>Nitrobacter</taxon>
    </lineage>
</organism>
<dbReference type="Pfam" id="PF00672">
    <property type="entry name" value="HAMP"/>
    <property type="match status" value="1"/>
</dbReference>
<dbReference type="Pfam" id="PF02518">
    <property type="entry name" value="HATPase_c"/>
    <property type="match status" value="1"/>
</dbReference>
<feature type="transmembrane region" description="Helical" evidence="11">
    <location>
        <begin position="12"/>
        <end position="34"/>
    </location>
</feature>
<protein>
    <recommendedName>
        <fullName evidence="3">histidine kinase</fullName>
        <ecNumber evidence="3">2.7.13.3</ecNumber>
    </recommendedName>
</protein>
<accession>A0A1V4HUT2</accession>
<evidence type="ECO:0000256" key="7">
    <source>
        <dbReference type="ARBA" id="ARBA00022777"/>
    </source>
</evidence>
<comment type="caution">
    <text evidence="14">The sequence shown here is derived from an EMBL/GenBank/DDBJ whole genome shotgun (WGS) entry which is preliminary data.</text>
</comment>